<name>A0A0V1KJS8_9BILA</name>
<dbReference type="Proteomes" id="UP000054721">
    <property type="component" value="Unassembled WGS sequence"/>
</dbReference>
<evidence type="ECO:0000313" key="1">
    <source>
        <dbReference type="EMBL" id="KRZ47173.1"/>
    </source>
</evidence>
<proteinExistence type="predicted"/>
<organism evidence="1 2">
    <name type="scientific">Trichinella nativa</name>
    <dbReference type="NCBI Taxonomy" id="6335"/>
    <lineage>
        <taxon>Eukaryota</taxon>
        <taxon>Metazoa</taxon>
        <taxon>Ecdysozoa</taxon>
        <taxon>Nematoda</taxon>
        <taxon>Enoplea</taxon>
        <taxon>Dorylaimia</taxon>
        <taxon>Trichinellida</taxon>
        <taxon>Trichinellidae</taxon>
        <taxon>Trichinella</taxon>
    </lineage>
</organism>
<dbReference type="AlphaFoldDB" id="A0A0V1KJS8"/>
<sequence length="51" mass="5557">LNTWFLVGGTILEGLGGVALLEVFCHYQDVHSSLFLPPCLCSIMDPNPLKP</sequence>
<reference evidence="1 2" key="1">
    <citation type="submission" date="2015-05" db="EMBL/GenBank/DDBJ databases">
        <title>Evolution of Trichinella species and genotypes.</title>
        <authorList>
            <person name="Korhonen P.K."/>
            <person name="Edoardo P."/>
            <person name="Giuseppe L.R."/>
            <person name="Gasser R.B."/>
        </authorList>
    </citation>
    <scope>NUCLEOTIDE SEQUENCE [LARGE SCALE GENOMIC DNA]</scope>
    <source>
        <strain evidence="1">ISS10</strain>
    </source>
</reference>
<accession>A0A0V1KJS8</accession>
<keyword evidence="2" id="KW-1185">Reference proteome</keyword>
<evidence type="ECO:0000313" key="2">
    <source>
        <dbReference type="Proteomes" id="UP000054721"/>
    </source>
</evidence>
<comment type="caution">
    <text evidence="1">The sequence shown here is derived from an EMBL/GenBank/DDBJ whole genome shotgun (WGS) entry which is preliminary data.</text>
</comment>
<dbReference type="EMBL" id="JYDW01001237">
    <property type="protein sequence ID" value="KRZ47173.1"/>
    <property type="molecule type" value="Genomic_DNA"/>
</dbReference>
<feature type="non-terminal residue" evidence="1">
    <location>
        <position position="51"/>
    </location>
</feature>
<gene>
    <name evidence="1" type="ORF">T02_491</name>
</gene>
<protein>
    <submittedName>
        <fullName evidence="1">Uncharacterized protein</fullName>
    </submittedName>
</protein>